<reference evidence="2 3" key="1">
    <citation type="submission" date="2018-12" db="EMBL/GenBank/DDBJ databases">
        <title>Hymenobacter gummosus sp. nov., isolated from a spring.</title>
        <authorList>
            <person name="Nie L."/>
        </authorList>
    </citation>
    <scope>NUCLEOTIDE SEQUENCE [LARGE SCALE GENOMIC DNA]</scope>
    <source>
        <strain evidence="2 3">KCTC 52166</strain>
    </source>
</reference>
<dbReference type="PANTHER" id="PTHR43433">
    <property type="entry name" value="HYDROLASE, ALPHA/BETA FOLD FAMILY PROTEIN"/>
    <property type="match status" value="1"/>
</dbReference>
<keyword evidence="2" id="KW-0378">Hydrolase</keyword>
<dbReference type="InterPro" id="IPR050471">
    <property type="entry name" value="AB_hydrolase"/>
</dbReference>
<protein>
    <submittedName>
        <fullName evidence="2">Alpha/beta fold hydrolase</fullName>
    </submittedName>
</protein>
<keyword evidence="3" id="KW-1185">Reference proteome</keyword>
<dbReference type="RefSeq" id="WP_126695147.1">
    <property type="nucleotide sequence ID" value="NZ_RXOF01000014.1"/>
</dbReference>
<dbReference type="InterPro" id="IPR029058">
    <property type="entry name" value="AB_hydrolase_fold"/>
</dbReference>
<dbReference type="SUPFAM" id="SSF53474">
    <property type="entry name" value="alpha/beta-Hydrolases"/>
    <property type="match status" value="1"/>
</dbReference>
<name>A0A431TY14_9BACT</name>
<gene>
    <name evidence="2" type="ORF">EJV47_20870</name>
</gene>
<evidence type="ECO:0000313" key="3">
    <source>
        <dbReference type="Proteomes" id="UP000282184"/>
    </source>
</evidence>
<feature type="domain" description="AB hydrolase-1" evidence="1">
    <location>
        <begin position="115"/>
        <end position="274"/>
    </location>
</feature>
<dbReference type="Gene3D" id="3.40.50.1820">
    <property type="entry name" value="alpha/beta hydrolase"/>
    <property type="match status" value="1"/>
</dbReference>
<dbReference type="Pfam" id="PF12697">
    <property type="entry name" value="Abhydrolase_6"/>
    <property type="match status" value="1"/>
</dbReference>
<organism evidence="2 3">
    <name type="scientific">Hymenobacter gummosus</name>
    <dbReference type="NCBI Taxonomy" id="1776032"/>
    <lineage>
        <taxon>Bacteria</taxon>
        <taxon>Pseudomonadati</taxon>
        <taxon>Bacteroidota</taxon>
        <taxon>Cytophagia</taxon>
        <taxon>Cytophagales</taxon>
        <taxon>Hymenobacteraceae</taxon>
        <taxon>Hymenobacter</taxon>
    </lineage>
</organism>
<sequence length="322" mass="35401">MPVFLVTFTATVMVNTFSPAYQWPARQEPLPAAPTEFRYAEPPGIGWVRLKYRLLAAVSTEWAFRSAWRLFCTPRRLPRKKWEDAALATARAFRVPFEGGALAAYEWNPAGRRTVLLVHGWEHRAAFWGVFADGLVRAGFRVVAFDGPAHGDSPGRMTTLPEFGRATQAVADYLGEAWGVVGHSFGAATTAGLPVQFNRRAAGELPRLVLMSAPGSTPAVAQRFADLLALPAAVVQRMGEYIRSQTGRDAESFSLTQAAARMRAARVLLLHDCQDESVPFAEARDIARSWPGIEFHPTTGLGHNRIMRDQGVIRQVAAFLQG</sequence>
<dbReference type="GO" id="GO:0016787">
    <property type="term" value="F:hydrolase activity"/>
    <property type="evidence" value="ECO:0007669"/>
    <property type="project" value="UniProtKB-KW"/>
</dbReference>
<evidence type="ECO:0000259" key="1">
    <source>
        <dbReference type="Pfam" id="PF12697"/>
    </source>
</evidence>
<dbReference type="InterPro" id="IPR000073">
    <property type="entry name" value="AB_hydrolase_1"/>
</dbReference>
<dbReference type="AlphaFoldDB" id="A0A431TY14"/>
<comment type="caution">
    <text evidence="2">The sequence shown here is derived from an EMBL/GenBank/DDBJ whole genome shotgun (WGS) entry which is preliminary data.</text>
</comment>
<evidence type="ECO:0000313" key="2">
    <source>
        <dbReference type="EMBL" id="RTQ46827.1"/>
    </source>
</evidence>
<proteinExistence type="predicted"/>
<dbReference type="PANTHER" id="PTHR43433:SF5">
    <property type="entry name" value="AB HYDROLASE-1 DOMAIN-CONTAINING PROTEIN"/>
    <property type="match status" value="1"/>
</dbReference>
<dbReference type="EMBL" id="RXOF01000014">
    <property type="protein sequence ID" value="RTQ46827.1"/>
    <property type="molecule type" value="Genomic_DNA"/>
</dbReference>
<accession>A0A431TY14</accession>
<dbReference type="OrthoDB" id="9785847at2"/>
<dbReference type="Proteomes" id="UP000282184">
    <property type="component" value="Unassembled WGS sequence"/>
</dbReference>